<reference evidence="13 14" key="1">
    <citation type="journal article" date="2015" name="Sci. Rep.">
        <title>Genome of the facultative scuticociliatosis pathogen Pseudocohnilembus persalinus provides insight into its virulence through horizontal gene transfer.</title>
        <authorList>
            <person name="Xiong J."/>
            <person name="Wang G."/>
            <person name="Cheng J."/>
            <person name="Tian M."/>
            <person name="Pan X."/>
            <person name="Warren A."/>
            <person name="Jiang C."/>
            <person name="Yuan D."/>
            <person name="Miao W."/>
        </authorList>
    </citation>
    <scope>NUCLEOTIDE SEQUENCE [LARGE SCALE GENOMIC DNA]</scope>
    <source>
        <strain evidence="13">36N120E</strain>
    </source>
</reference>
<comment type="caution">
    <text evidence="13">The sequence shown here is derived from an EMBL/GenBank/DDBJ whole genome shotgun (WGS) entry which is preliminary data.</text>
</comment>
<dbReference type="EMBL" id="LDAU01000044">
    <property type="protein sequence ID" value="KRX09735.1"/>
    <property type="molecule type" value="Genomic_DNA"/>
</dbReference>
<evidence type="ECO:0000256" key="7">
    <source>
        <dbReference type="ARBA" id="ARBA00023159"/>
    </source>
</evidence>
<dbReference type="InterPro" id="IPR013763">
    <property type="entry name" value="Cyclin-like_dom"/>
</dbReference>
<evidence type="ECO:0000256" key="11">
    <source>
        <dbReference type="SAM" id="MobiDB-lite"/>
    </source>
</evidence>
<comment type="similarity">
    <text evidence="2">Belongs to the TFIIB family.</text>
</comment>
<keyword evidence="7" id="KW-0010">Activator</keyword>
<dbReference type="InterPro" id="IPR036915">
    <property type="entry name" value="Cyclin-like_sf"/>
</dbReference>
<feature type="coiled-coil region" evidence="10">
    <location>
        <begin position="394"/>
        <end position="421"/>
    </location>
</feature>
<evidence type="ECO:0000313" key="14">
    <source>
        <dbReference type="Proteomes" id="UP000054937"/>
    </source>
</evidence>
<evidence type="ECO:0000256" key="9">
    <source>
        <dbReference type="ARBA" id="ARBA00023242"/>
    </source>
</evidence>
<dbReference type="CDD" id="cd20554">
    <property type="entry name" value="CYCLIN_TFIIIB90_rpt2"/>
    <property type="match status" value="1"/>
</dbReference>
<proteinExistence type="inferred from homology"/>
<dbReference type="InParanoid" id="A0A0V0R5I7"/>
<feature type="coiled-coil region" evidence="10">
    <location>
        <begin position="294"/>
        <end position="357"/>
    </location>
</feature>
<evidence type="ECO:0000313" key="13">
    <source>
        <dbReference type="EMBL" id="KRX09735.1"/>
    </source>
</evidence>
<dbReference type="Gene3D" id="1.10.472.10">
    <property type="entry name" value="Cyclin-like"/>
    <property type="match status" value="2"/>
</dbReference>
<dbReference type="GO" id="GO:0001006">
    <property type="term" value="F:RNA polymerase III type 3 promoter sequence-specific DNA binding"/>
    <property type="evidence" value="ECO:0007669"/>
    <property type="project" value="TreeGrafter"/>
</dbReference>
<keyword evidence="8" id="KW-0804">Transcription</keyword>
<dbReference type="FunFam" id="1.10.472.10:FF:000002">
    <property type="entry name" value="Transcription factor IIIB 90 kDa subunit"/>
    <property type="match status" value="1"/>
</dbReference>
<dbReference type="GO" id="GO:0000126">
    <property type="term" value="C:transcription factor TFIIIB complex"/>
    <property type="evidence" value="ECO:0007669"/>
    <property type="project" value="TreeGrafter"/>
</dbReference>
<dbReference type="GO" id="GO:0017025">
    <property type="term" value="F:TBP-class protein binding"/>
    <property type="evidence" value="ECO:0007669"/>
    <property type="project" value="InterPro"/>
</dbReference>
<dbReference type="AlphaFoldDB" id="A0A0V0R5I7"/>
<dbReference type="OrthoDB" id="511529at2759"/>
<feature type="region of interest" description="Disordered" evidence="11">
    <location>
        <begin position="661"/>
        <end position="687"/>
    </location>
</feature>
<dbReference type="Pfam" id="PF00382">
    <property type="entry name" value="TFIIB"/>
    <property type="match status" value="1"/>
</dbReference>
<keyword evidence="9" id="KW-0539">Nucleus</keyword>
<dbReference type="OMA" id="REEANFY"/>
<evidence type="ECO:0000259" key="12">
    <source>
        <dbReference type="SMART" id="SM00385"/>
    </source>
</evidence>
<evidence type="ECO:0000256" key="5">
    <source>
        <dbReference type="ARBA" id="ARBA00022833"/>
    </source>
</evidence>
<evidence type="ECO:0000256" key="8">
    <source>
        <dbReference type="ARBA" id="ARBA00023163"/>
    </source>
</evidence>
<keyword evidence="6" id="KW-0805">Transcription regulation</keyword>
<dbReference type="InterPro" id="IPR000812">
    <property type="entry name" value="TFIIB"/>
</dbReference>
<evidence type="ECO:0000256" key="10">
    <source>
        <dbReference type="SAM" id="Coils"/>
    </source>
</evidence>
<dbReference type="GO" id="GO:0070897">
    <property type="term" value="P:transcription preinitiation complex assembly"/>
    <property type="evidence" value="ECO:0007669"/>
    <property type="project" value="InterPro"/>
</dbReference>
<keyword evidence="4" id="KW-0863">Zinc-finger</keyword>
<keyword evidence="10" id="KW-0175">Coiled coil</keyword>
<dbReference type="Pfam" id="PF07741">
    <property type="entry name" value="BRF1"/>
    <property type="match status" value="1"/>
</dbReference>
<dbReference type="SUPFAM" id="SSF47954">
    <property type="entry name" value="Cyclin-like"/>
    <property type="match status" value="2"/>
</dbReference>
<sequence>MIDNINTHSQSHFTCKKCGNIQNKSDDLNRCQQCGWILQEFLIETANTFTNQKIDGEIYDIDEYKDKSVKAEENIQDMIRDLKLNSDYPEYLDRIGATPLRIIKFAYKGMFLDNGTNIKHYSAAALYIALRFHKAPFLLMDFSDKLAVNLFKLAKCYRKLAKFLNVTLKLNEKLPAIDPSLYIPRFCQEINFGEKMNDVKATAIKLLKRMKLDWMAHGRRPSSLCGVAILIAGRMHGFKLTPNDMSNTVLVCEETLKKRLQEFTETEVASLTVEKFDQIDVEKMGIQRDPPAFINNQRKQEKQMQKMLEHQQQLQIKEKDVIETQQSQNNIPTYDEKRIAQEEFAKKQKKLQDLEESKNYNQETQQMHKQYSKEDILSEQKDFNQVLHDFNSEINHMKKQKDFKDEELHNLQQVTKEANEETQVQQNGKYFQNEDNEEDYKRELNDKSFNENQLTLHKQQLLLNEKQSQQQEKNKQNYDLALNNTELKDINRLDILQDKGELNEEESLSNLSDEDRYVVPEDEIDGKRMLWLQINNEWLQEQKQKQPKIMDAKNKTKKKTRRNDQLLNEDDPVVALIGSKTKKIKNNLSKEALTQLLKKRVGEVKKISFPSVFENAEKQNEEISIEYGAKPLFGIQTHDNQNNEKYDDVKKYRNKQFNQSNINGYRFGKPDDEFDYDDDGEDLDALD</sequence>
<evidence type="ECO:0000256" key="1">
    <source>
        <dbReference type="ARBA" id="ARBA00004123"/>
    </source>
</evidence>
<accession>A0A0V0R5I7</accession>
<feature type="domain" description="Cyclin-like" evidence="12">
    <location>
        <begin position="181"/>
        <end position="265"/>
    </location>
</feature>
<organism evidence="13 14">
    <name type="scientific">Pseudocohnilembus persalinus</name>
    <name type="common">Ciliate</name>
    <dbReference type="NCBI Taxonomy" id="266149"/>
    <lineage>
        <taxon>Eukaryota</taxon>
        <taxon>Sar</taxon>
        <taxon>Alveolata</taxon>
        <taxon>Ciliophora</taxon>
        <taxon>Intramacronucleata</taxon>
        <taxon>Oligohymenophorea</taxon>
        <taxon>Scuticociliatia</taxon>
        <taxon>Philasterida</taxon>
        <taxon>Pseudocohnilembidae</taxon>
        <taxon>Pseudocohnilembus</taxon>
    </lineage>
</organism>
<keyword evidence="5" id="KW-0862">Zinc</keyword>
<dbReference type="Gene3D" id="1.20.5.650">
    <property type="entry name" value="Single helix bin"/>
    <property type="match status" value="1"/>
</dbReference>
<dbReference type="GO" id="GO:0005634">
    <property type="term" value="C:nucleus"/>
    <property type="evidence" value="ECO:0007669"/>
    <property type="project" value="UniProtKB-SubCell"/>
</dbReference>
<dbReference type="GO" id="GO:0097550">
    <property type="term" value="C:transcription preinitiation complex"/>
    <property type="evidence" value="ECO:0007669"/>
    <property type="project" value="TreeGrafter"/>
</dbReference>
<dbReference type="InterPro" id="IPR013150">
    <property type="entry name" value="TFIIB_cyclin"/>
</dbReference>
<protein>
    <submittedName>
        <fullName evidence="13">Cyclin-like protein</fullName>
    </submittedName>
</protein>
<feature type="compositionally biased region" description="Acidic residues" evidence="11">
    <location>
        <begin position="672"/>
        <end position="687"/>
    </location>
</feature>
<dbReference type="Proteomes" id="UP000054937">
    <property type="component" value="Unassembled WGS sequence"/>
</dbReference>
<keyword evidence="3" id="KW-0479">Metal-binding</keyword>
<gene>
    <name evidence="13" type="ORF">PPERSA_02607</name>
</gene>
<dbReference type="GO" id="GO:0000995">
    <property type="term" value="F:RNA polymerase III general transcription initiation factor activity"/>
    <property type="evidence" value="ECO:0007669"/>
    <property type="project" value="TreeGrafter"/>
</dbReference>
<evidence type="ECO:0000256" key="2">
    <source>
        <dbReference type="ARBA" id="ARBA00010857"/>
    </source>
</evidence>
<name>A0A0V0R5I7_PSEPJ</name>
<dbReference type="GO" id="GO:0008270">
    <property type="term" value="F:zinc ion binding"/>
    <property type="evidence" value="ECO:0007669"/>
    <property type="project" value="UniProtKB-KW"/>
</dbReference>
<dbReference type="PANTHER" id="PTHR11618:SF4">
    <property type="entry name" value="TRANSCRIPTION FACTOR IIIB 90 KDA SUBUNIT"/>
    <property type="match status" value="1"/>
</dbReference>
<dbReference type="SMART" id="SM00385">
    <property type="entry name" value="CYCLIN"/>
    <property type="match status" value="1"/>
</dbReference>
<dbReference type="PANTHER" id="PTHR11618">
    <property type="entry name" value="TRANSCRIPTION INITIATION FACTOR IIB-RELATED"/>
    <property type="match status" value="1"/>
</dbReference>
<evidence type="ECO:0000256" key="4">
    <source>
        <dbReference type="ARBA" id="ARBA00022771"/>
    </source>
</evidence>
<comment type="subcellular location">
    <subcellularLocation>
        <location evidence="1">Nucleus</location>
    </subcellularLocation>
</comment>
<keyword evidence="14" id="KW-1185">Reference proteome</keyword>
<evidence type="ECO:0000256" key="3">
    <source>
        <dbReference type="ARBA" id="ARBA00022723"/>
    </source>
</evidence>
<dbReference type="InterPro" id="IPR011665">
    <property type="entry name" value="BRF1_TBP-bd_dom"/>
</dbReference>
<evidence type="ECO:0000256" key="6">
    <source>
        <dbReference type="ARBA" id="ARBA00023015"/>
    </source>
</evidence>